<evidence type="ECO:0000313" key="2">
    <source>
        <dbReference type="EMBL" id="KLO14379.1"/>
    </source>
</evidence>
<keyword evidence="1" id="KW-0812">Transmembrane</keyword>
<keyword evidence="3" id="KW-1185">Reference proteome</keyword>
<sequence>MNLPLPPRLSHGGIVVKEQRDIPMSKLKRFSSFSSPIVSLIRSQSRDDRACTSAPSSGRSLAILTVTVVKCIAAVILPFNSARMTVSSPRRM</sequence>
<dbReference type="EMBL" id="KQ085944">
    <property type="protein sequence ID" value="KLO14379.1"/>
    <property type="molecule type" value="Genomic_DNA"/>
</dbReference>
<organism evidence="2 3">
    <name type="scientific">Schizopora paradoxa</name>
    <dbReference type="NCBI Taxonomy" id="27342"/>
    <lineage>
        <taxon>Eukaryota</taxon>
        <taxon>Fungi</taxon>
        <taxon>Dikarya</taxon>
        <taxon>Basidiomycota</taxon>
        <taxon>Agaricomycotina</taxon>
        <taxon>Agaricomycetes</taxon>
        <taxon>Hymenochaetales</taxon>
        <taxon>Schizoporaceae</taxon>
        <taxon>Schizopora</taxon>
    </lineage>
</organism>
<gene>
    <name evidence="2" type="ORF">SCHPADRAFT_315599</name>
</gene>
<dbReference type="AlphaFoldDB" id="A0A0H2RR64"/>
<keyword evidence="1" id="KW-1133">Transmembrane helix</keyword>
<accession>A0A0H2RR64</accession>
<evidence type="ECO:0000313" key="3">
    <source>
        <dbReference type="Proteomes" id="UP000053477"/>
    </source>
</evidence>
<reference evidence="2 3" key="1">
    <citation type="submission" date="2015-04" db="EMBL/GenBank/DDBJ databases">
        <title>Complete genome sequence of Schizopora paradoxa KUC8140, a cosmopolitan wood degrader in East Asia.</title>
        <authorList>
            <consortium name="DOE Joint Genome Institute"/>
            <person name="Min B."/>
            <person name="Park H."/>
            <person name="Jang Y."/>
            <person name="Kim J.-J."/>
            <person name="Kim K.H."/>
            <person name="Pangilinan J."/>
            <person name="Lipzen A."/>
            <person name="Riley R."/>
            <person name="Grigoriev I.V."/>
            <person name="Spatafora J.W."/>
            <person name="Choi I.-G."/>
        </authorList>
    </citation>
    <scope>NUCLEOTIDE SEQUENCE [LARGE SCALE GENOMIC DNA]</scope>
    <source>
        <strain evidence="2 3">KUC8140</strain>
    </source>
</reference>
<protein>
    <submittedName>
        <fullName evidence="2">Uncharacterized protein</fullName>
    </submittedName>
</protein>
<proteinExistence type="predicted"/>
<name>A0A0H2RR64_9AGAM</name>
<feature type="transmembrane region" description="Helical" evidence="1">
    <location>
        <begin position="61"/>
        <end position="82"/>
    </location>
</feature>
<evidence type="ECO:0000256" key="1">
    <source>
        <dbReference type="SAM" id="Phobius"/>
    </source>
</evidence>
<keyword evidence="1" id="KW-0472">Membrane</keyword>
<dbReference type="InParanoid" id="A0A0H2RR64"/>
<dbReference type="Proteomes" id="UP000053477">
    <property type="component" value="Unassembled WGS sequence"/>
</dbReference>